<evidence type="ECO:0000256" key="7">
    <source>
        <dbReference type="ARBA" id="ARBA00022692"/>
    </source>
</evidence>
<geneLocation type="mitochondrion" evidence="21"/>
<evidence type="ECO:0000259" key="20">
    <source>
        <dbReference type="Pfam" id="PF06455"/>
    </source>
</evidence>
<feature type="transmembrane region" description="Helical" evidence="18">
    <location>
        <begin position="488"/>
        <end position="507"/>
    </location>
</feature>
<feature type="transmembrane region" description="Helical" evidence="18">
    <location>
        <begin position="180"/>
        <end position="202"/>
    </location>
</feature>
<reference evidence="21" key="1">
    <citation type="journal article" date="2022" name="PeerJ">
        <title>Description and complete mitochondrial genome of Atkinsoniella zizhongi sp. nov. (Hemiptera: Cicadellidae: Cicadellinae) from China and its phylogenetic implications.</title>
        <authorList>
            <person name="Jiang Y."/>
            <person name="Li H.X."/>
            <person name="Yu X.F."/>
            <person name="Yang M.F."/>
        </authorList>
    </citation>
    <scope>NUCLEOTIDE SEQUENCE</scope>
</reference>
<keyword evidence="10" id="KW-0249">Electron transport</keyword>
<feature type="transmembrane region" description="Helical" evidence="18">
    <location>
        <begin position="91"/>
        <end position="117"/>
    </location>
</feature>
<dbReference type="GO" id="GO:0003954">
    <property type="term" value="F:NADH dehydrogenase activity"/>
    <property type="evidence" value="ECO:0007669"/>
    <property type="project" value="TreeGrafter"/>
</dbReference>
<keyword evidence="9" id="KW-1278">Translocase</keyword>
<organism evidence="21">
    <name type="scientific">Atkinsoniella zizhongi</name>
    <dbReference type="NCBI Taxonomy" id="2971512"/>
    <lineage>
        <taxon>Eukaryota</taxon>
        <taxon>Metazoa</taxon>
        <taxon>Ecdysozoa</taxon>
        <taxon>Arthropoda</taxon>
        <taxon>Hexapoda</taxon>
        <taxon>Insecta</taxon>
        <taxon>Pterygota</taxon>
        <taxon>Neoptera</taxon>
        <taxon>Paraneoptera</taxon>
        <taxon>Hemiptera</taxon>
        <taxon>Auchenorrhyncha</taxon>
        <taxon>Membracoidea</taxon>
        <taxon>Cicadellidae</taxon>
        <taxon>Cicadellinae</taxon>
        <taxon>Cicadellini</taxon>
        <taxon>Atkinsoniella</taxon>
    </lineage>
</organism>
<comment type="catalytic activity">
    <reaction evidence="17">
        <text>a ubiquinone + NADH + 5 H(+)(in) = a ubiquinol + NAD(+) + 4 H(+)(out)</text>
        <dbReference type="Rhea" id="RHEA:29091"/>
        <dbReference type="Rhea" id="RHEA-COMP:9565"/>
        <dbReference type="Rhea" id="RHEA-COMP:9566"/>
        <dbReference type="ChEBI" id="CHEBI:15378"/>
        <dbReference type="ChEBI" id="CHEBI:16389"/>
        <dbReference type="ChEBI" id="CHEBI:17976"/>
        <dbReference type="ChEBI" id="CHEBI:57540"/>
        <dbReference type="ChEBI" id="CHEBI:57945"/>
        <dbReference type="EC" id="7.1.1.2"/>
    </reaction>
</comment>
<feature type="transmembrane region" description="Helical" evidence="18">
    <location>
        <begin position="444"/>
        <end position="467"/>
    </location>
</feature>
<evidence type="ECO:0000256" key="17">
    <source>
        <dbReference type="ARBA" id="ARBA00049551"/>
    </source>
</evidence>
<evidence type="ECO:0000256" key="9">
    <source>
        <dbReference type="ARBA" id="ARBA00022967"/>
    </source>
</evidence>
<evidence type="ECO:0000256" key="18">
    <source>
        <dbReference type="SAM" id="Phobius"/>
    </source>
</evidence>
<feature type="domain" description="NADH dehydrogenase subunit 5 C-terminal" evidence="20">
    <location>
        <begin position="388"/>
        <end position="557"/>
    </location>
</feature>
<keyword evidence="7 18" id="KW-0812">Transmembrane</keyword>
<feature type="transmembrane region" description="Helical" evidence="18">
    <location>
        <begin position="541"/>
        <end position="557"/>
    </location>
</feature>
<evidence type="ECO:0000256" key="16">
    <source>
        <dbReference type="ARBA" id="ARBA00031027"/>
    </source>
</evidence>
<evidence type="ECO:0000313" key="21">
    <source>
        <dbReference type="EMBL" id="UVF28957.1"/>
    </source>
</evidence>
<keyword evidence="8" id="KW-0999">Mitochondrion inner membrane</keyword>
<feature type="transmembrane region" description="Helical" evidence="18">
    <location>
        <begin position="7"/>
        <end position="31"/>
    </location>
</feature>
<dbReference type="CTD" id="4540"/>
<keyword evidence="11 18" id="KW-1133">Transmembrane helix</keyword>
<dbReference type="EC" id="7.1.1.2" evidence="3"/>
<feature type="transmembrane region" description="Helical" evidence="18">
    <location>
        <begin position="328"/>
        <end position="352"/>
    </location>
</feature>
<dbReference type="InterPro" id="IPR010934">
    <property type="entry name" value="NADH_DH_su5_C"/>
</dbReference>
<feature type="transmembrane region" description="Helical" evidence="18">
    <location>
        <begin position="267"/>
        <end position="286"/>
    </location>
</feature>
<evidence type="ECO:0000256" key="2">
    <source>
        <dbReference type="ARBA" id="ARBA00004448"/>
    </source>
</evidence>
<gene>
    <name evidence="21" type="primary">ND5</name>
</gene>
<evidence type="ECO:0000256" key="1">
    <source>
        <dbReference type="ARBA" id="ARBA00003257"/>
    </source>
</evidence>
<feature type="transmembrane region" description="Helical" evidence="18">
    <location>
        <begin position="214"/>
        <end position="235"/>
    </location>
</feature>
<feature type="transmembrane region" description="Helical" evidence="18">
    <location>
        <begin position="150"/>
        <end position="168"/>
    </location>
</feature>
<evidence type="ECO:0000256" key="5">
    <source>
        <dbReference type="ARBA" id="ARBA00022448"/>
    </source>
</evidence>
<reference evidence="21" key="2">
    <citation type="submission" date="2022-05" db="EMBL/GenBank/DDBJ databases">
        <authorList>
            <person name="Jiang Y."/>
            <person name="Yang M.-F."/>
            <person name="Hu Y."/>
        </authorList>
    </citation>
    <scope>NUCLEOTIDE SEQUENCE</scope>
</reference>
<dbReference type="InterPro" id="IPR001750">
    <property type="entry name" value="ND/Mrp_TM"/>
</dbReference>
<accession>A0A976U6T0</accession>
<evidence type="ECO:0000256" key="12">
    <source>
        <dbReference type="ARBA" id="ARBA00023027"/>
    </source>
</evidence>
<comment type="function">
    <text evidence="1">Core subunit of the mitochondrial membrane respiratory chain NADH dehydrogenase (Complex I) that is believed to belong to the minimal assembly required for catalysis. Complex I functions in the transfer of electrons from NADH to the respiratory chain. The immediate electron acceptor for the enzyme is believed to be ubiquinone.</text>
</comment>
<evidence type="ECO:0000256" key="10">
    <source>
        <dbReference type="ARBA" id="ARBA00022982"/>
    </source>
</evidence>
<keyword evidence="6" id="KW-0679">Respiratory chain</keyword>
<keyword evidence="5" id="KW-0813">Transport</keyword>
<dbReference type="PANTHER" id="PTHR42829">
    <property type="entry name" value="NADH-UBIQUINONE OXIDOREDUCTASE CHAIN 5"/>
    <property type="match status" value="1"/>
</dbReference>
<dbReference type="PANTHER" id="PTHR42829:SF2">
    <property type="entry name" value="NADH-UBIQUINONE OXIDOREDUCTASE CHAIN 5"/>
    <property type="match status" value="1"/>
</dbReference>
<comment type="subcellular location">
    <subcellularLocation>
        <location evidence="2">Mitochondrion inner membrane</location>
        <topology evidence="2">Multi-pass membrane protein</topology>
    </subcellularLocation>
</comment>
<sequence length="558" mass="65630">MVKINFYFYWFLIMLVISLIFMYFGLVYIYFNYSMLLEFKLFSFNSVPVYYVVIMDWISLIFCSVVLLISSMVILYSINYIGINSYSCNRFLFLVNLFILSMMLMILSPNLISIMLGWDGLGLVSYCLVIYYSSVKSYLAGLITCLTNRLGDIGLLVSICWIMSYGSWHFLYYKDMYNNYIFYLIIISCFTKSAQIPFSCWLPAAMAAPTPVSSLVHSSTLVTAGVYLLIRFYNVLNFNNYYFLFVSMMTMIFSSLCASYEFDLKKIIALSTLSQLGLMMSFLFFGMVDLSFFHLLTHAMFKSLLFLCAGIFIYYMNDNQDIRMMGSVCIYMPFTTSCFNISSITLCGIPFLSGFYSKDFMMENMSFMGLNFFAFLLFYLSLGLTACYSSRLFYYSMICNYKFLTYNFMHEDYSLMKVSIFTLTLFSIFTGGVLMWIINFDLLYIVLPLKIKLMSLLIVMLGIWFGLELSNFNYLFNLKYYLFNSYMWFMYGYSFFAYKYIFSYALVNNNQSSFWGEYYGGYGLSFYLLKFSNIIQYYSNNNMKIFLVSFLLWFIYFI</sequence>
<name>A0A976U6T0_9HEMI</name>
<dbReference type="Pfam" id="PF06455">
    <property type="entry name" value="NADH5_C"/>
    <property type="match status" value="1"/>
</dbReference>
<evidence type="ECO:0000256" key="6">
    <source>
        <dbReference type="ARBA" id="ARBA00022660"/>
    </source>
</evidence>
<dbReference type="AlphaFoldDB" id="A0A976U6T0"/>
<evidence type="ECO:0000256" key="15">
    <source>
        <dbReference type="ARBA" id="ARBA00023136"/>
    </source>
</evidence>
<evidence type="ECO:0000259" key="19">
    <source>
        <dbReference type="Pfam" id="PF00361"/>
    </source>
</evidence>
<dbReference type="InterPro" id="IPR003945">
    <property type="entry name" value="NU5C-like"/>
</dbReference>
<dbReference type="GO" id="GO:0015990">
    <property type="term" value="P:electron transport coupled proton transport"/>
    <property type="evidence" value="ECO:0007669"/>
    <property type="project" value="TreeGrafter"/>
</dbReference>
<feature type="transmembrane region" description="Helical" evidence="18">
    <location>
        <begin position="51"/>
        <end position="79"/>
    </location>
</feature>
<keyword evidence="14 21" id="KW-0496">Mitochondrion</keyword>
<evidence type="ECO:0000256" key="4">
    <source>
        <dbReference type="ARBA" id="ARBA00021096"/>
    </source>
</evidence>
<evidence type="ECO:0000256" key="13">
    <source>
        <dbReference type="ARBA" id="ARBA00023075"/>
    </source>
</evidence>
<dbReference type="GO" id="GO:0008137">
    <property type="term" value="F:NADH dehydrogenase (ubiquinone) activity"/>
    <property type="evidence" value="ECO:0007669"/>
    <property type="project" value="UniProtKB-EC"/>
</dbReference>
<evidence type="ECO:0000256" key="3">
    <source>
        <dbReference type="ARBA" id="ARBA00012944"/>
    </source>
</evidence>
<proteinExistence type="predicted"/>
<dbReference type="EMBL" id="ON457601">
    <property type="protein sequence ID" value="UVF28957.1"/>
    <property type="molecule type" value="Genomic_DNA"/>
</dbReference>
<keyword evidence="12" id="KW-0520">NAD</keyword>
<feature type="transmembrane region" description="Helical" evidence="18">
    <location>
        <begin position="292"/>
        <end position="316"/>
    </location>
</feature>
<dbReference type="GO" id="GO:0042773">
    <property type="term" value="P:ATP synthesis coupled electron transport"/>
    <property type="evidence" value="ECO:0007669"/>
    <property type="project" value="InterPro"/>
</dbReference>
<feature type="transmembrane region" description="Helical" evidence="18">
    <location>
        <begin position="415"/>
        <end position="438"/>
    </location>
</feature>
<evidence type="ECO:0000256" key="11">
    <source>
        <dbReference type="ARBA" id="ARBA00022989"/>
    </source>
</evidence>
<dbReference type="RefSeq" id="YP_010467038.1">
    <property type="nucleotide sequence ID" value="NC_065998.1"/>
</dbReference>
<feature type="transmembrane region" description="Helical" evidence="18">
    <location>
        <begin position="241"/>
        <end position="260"/>
    </location>
</feature>
<dbReference type="GO" id="GO:0005743">
    <property type="term" value="C:mitochondrial inner membrane"/>
    <property type="evidence" value="ECO:0007669"/>
    <property type="project" value="UniProtKB-SubCell"/>
</dbReference>
<feature type="transmembrane region" description="Helical" evidence="18">
    <location>
        <begin position="123"/>
        <end position="143"/>
    </location>
</feature>
<dbReference type="PRINTS" id="PR01434">
    <property type="entry name" value="NADHDHGNASE5"/>
</dbReference>
<evidence type="ECO:0000256" key="14">
    <source>
        <dbReference type="ARBA" id="ARBA00023128"/>
    </source>
</evidence>
<feature type="transmembrane region" description="Helical" evidence="18">
    <location>
        <begin position="372"/>
        <end position="394"/>
    </location>
</feature>
<dbReference type="GeneID" id="74841705"/>
<evidence type="ECO:0000256" key="8">
    <source>
        <dbReference type="ARBA" id="ARBA00022792"/>
    </source>
</evidence>
<feature type="domain" description="NADH:quinone oxidoreductase/Mrp antiporter transmembrane" evidence="19">
    <location>
        <begin position="108"/>
        <end position="378"/>
    </location>
</feature>
<dbReference type="Pfam" id="PF00361">
    <property type="entry name" value="Proton_antipo_M"/>
    <property type="match status" value="1"/>
</dbReference>
<keyword evidence="13" id="KW-0830">Ubiquinone</keyword>
<protein>
    <recommendedName>
        <fullName evidence="4">NADH-ubiquinone oxidoreductase chain 5</fullName>
        <ecNumber evidence="3">7.1.1.2</ecNumber>
    </recommendedName>
    <alternativeName>
        <fullName evidence="16">NADH dehydrogenase subunit 5</fullName>
    </alternativeName>
</protein>
<keyword evidence="15 18" id="KW-0472">Membrane</keyword>